<dbReference type="PANTHER" id="PTHR10803">
    <property type="entry name" value="ARSENICAL PUMP-DRIVING ATPASE ARSENITE-TRANSLOCATING ATPASE"/>
    <property type="match status" value="1"/>
</dbReference>
<dbReference type="PANTHER" id="PTHR10803:SF3">
    <property type="entry name" value="ATPASE GET3"/>
    <property type="match status" value="1"/>
</dbReference>
<sequence length="371" mass="39724">MSDIEVEAVDSIETIDEEATVDETTIPSGVDAPEYVLYGGKGGVGKTTCAAATALASANDGTPTLIVSTDPAHSLSDILQLPVPNEPARISEEHPLYGVEIDPESNDGQGGATLDGLFDGLDGQGFGFGVGTGMGMGMDGESGDTGPTDQTAVDSGPMFPGADETAAVQLLLEYFDDPRFDRVVVDTAPTGHTLRLLSLPDIMDSMVGRFLSLREQMRGALGSMPGPFGAPDAGDGMDQLEAFSDRIEHLRSVLRDPDRTEFRVVLVPQQLSVIESKRLLDRLEEFGIATGTIVVNRVTETVEHLSGVDQGEVVTPNVDDCTFCQHRWESQQEALQRAQSVFRGREIKRVPLFATEIRGPSMLRLVATCLD</sequence>
<dbReference type="AlphaFoldDB" id="A0A3P3R6B2"/>
<feature type="domain" description="ArsA/GET3 Anion-transporting ATPase-like" evidence="2">
    <location>
        <begin position="34"/>
        <end position="106"/>
    </location>
</feature>
<comment type="similarity">
    <text evidence="1">Belongs to the arsA ATPase family.</text>
</comment>
<accession>A0A3P3R6B2</accession>
<dbReference type="GO" id="GO:0016887">
    <property type="term" value="F:ATP hydrolysis activity"/>
    <property type="evidence" value="ECO:0007669"/>
    <property type="project" value="InterPro"/>
</dbReference>
<evidence type="ECO:0000313" key="4">
    <source>
        <dbReference type="Proteomes" id="UP000282322"/>
    </source>
</evidence>
<evidence type="ECO:0000256" key="1">
    <source>
        <dbReference type="ARBA" id="ARBA00011040"/>
    </source>
</evidence>
<dbReference type="InterPro" id="IPR027417">
    <property type="entry name" value="P-loop_NTPase"/>
</dbReference>
<dbReference type="SUPFAM" id="SSF52540">
    <property type="entry name" value="P-loop containing nucleoside triphosphate hydrolases"/>
    <property type="match status" value="1"/>
</dbReference>
<reference evidence="3 4" key="1">
    <citation type="submission" date="2018-11" db="EMBL/GenBank/DDBJ databases">
        <title>Taxonoimc description of Halomarina strain SPP-AMP-1.</title>
        <authorList>
            <person name="Pal Y."/>
            <person name="Srinivasana K."/>
            <person name="Verma A."/>
            <person name="Kumar P."/>
        </authorList>
    </citation>
    <scope>NUCLEOTIDE SEQUENCE [LARGE SCALE GENOMIC DNA]</scope>
    <source>
        <strain evidence="3 4">SPP-AMP-1</strain>
    </source>
</reference>
<dbReference type="Proteomes" id="UP000282322">
    <property type="component" value="Unassembled WGS sequence"/>
</dbReference>
<dbReference type="Gene3D" id="3.40.50.300">
    <property type="entry name" value="P-loop containing nucleotide triphosphate hydrolases"/>
    <property type="match status" value="1"/>
</dbReference>
<proteinExistence type="inferred from homology"/>
<dbReference type="InterPro" id="IPR025723">
    <property type="entry name" value="ArsA/GET3_ATPase-like"/>
</dbReference>
<feature type="domain" description="ArsA/GET3 Anion-transporting ATPase-like" evidence="2">
    <location>
        <begin position="157"/>
        <end position="369"/>
    </location>
</feature>
<evidence type="ECO:0000259" key="2">
    <source>
        <dbReference type="Pfam" id="PF02374"/>
    </source>
</evidence>
<protein>
    <submittedName>
        <fullName evidence="3">ArsA family ATPase</fullName>
    </submittedName>
</protein>
<keyword evidence="4" id="KW-1185">Reference proteome</keyword>
<dbReference type="EMBL" id="RRCH01000031">
    <property type="protein sequence ID" value="RRJ28915.1"/>
    <property type="molecule type" value="Genomic_DNA"/>
</dbReference>
<dbReference type="OrthoDB" id="46198at2157"/>
<gene>
    <name evidence="3" type="ORF">EIK79_14470</name>
</gene>
<comment type="caution">
    <text evidence="3">The sequence shown here is derived from an EMBL/GenBank/DDBJ whole genome shotgun (WGS) entry which is preliminary data.</text>
</comment>
<organism evidence="3 4">
    <name type="scientific">Halocatena pleomorpha</name>
    <dbReference type="NCBI Taxonomy" id="1785090"/>
    <lineage>
        <taxon>Archaea</taxon>
        <taxon>Methanobacteriati</taxon>
        <taxon>Methanobacteriota</taxon>
        <taxon>Stenosarchaea group</taxon>
        <taxon>Halobacteria</taxon>
        <taxon>Halobacteriales</taxon>
        <taxon>Natronomonadaceae</taxon>
        <taxon>Halocatena</taxon>
    </lineage>
</organism>
<dbReference type="NCBIfam" id="TIGR00345">
    <property type="entry name" value="GET3_arsA_TRC40"/>
    <property type="match status" value="1"/>
</dbReference>
<dbReference type="InterPro" id="IPR016300">
    <property type="entry name" value="ATPase_ArsA/GET3"/>
</dbReference>
<dbReference type="Pfam" id="PF02374">
    <property type="entry name" value="ArsA_ATPase"/>
    <property type="match status" value="2"/>
</dbReference>
<name>A0A3P3R6B2_9EURY</name>
<dbReference type="RefSeq" id="WP_124955916.1">
    <property type="nucleotide sequence ID" value="NZ_RRCH01000031.1"/>
</dbReference>
<dbReference type="CDD" id="cd02035">
    <property type="entry name" value="ArsA"/>
    <property type="match status" value="1"/>
</dbReference>
<evidence type="ECO:0000313" key="3">
    <source>
        <dbReference type="EMBL" id="RRJ28915.1"/>
    </source>
</evidence>
<dbReference type="GO" id="GO:0005524">
    <property type="term" value="F:ATP binding"/>
    <property type="evidence" value="ECO:0007669"/>
    <property type="project" value="InterPro"/>
</dbReference>